<dbReference type="AlphaFoldDB" id="A0A5J4KEU1"/>
<proteinExistence type="predicted"/>
<dbReference type="Proteomes" id="UP000326912">
    <property type="component" value="Unassembled WGS sequence"/>
</dbReference>
<name>A0A5J4KEU1_9CHLR</name>
<evidence type="ECO:0000313" key="1">
    <source>
        <dbReference type="EMBL" id="GER87828.1"/>
    </source>
</evidence>
<sequence length="49" mass="5535">MYVCGGGYAFCLTASFVHLYTIEDNKYTSWGGFDSYASVPLTPYCFLFK</sequence>
<protein>
    <submittedName>
        <fullName evidence="1">Uncharacterized protein</fullName>
    </submittedName>
</protein>
<accession>A0A5J4KEU1</accession>
<reference evidence="1 2" key="1">
    <citation type="submission" date="2019-10" db="EMBL/GenBank/DDBJ databases">
        <title>Dictyobacter vulcani sp. nov., within the class Ktedonobacteria, isolated from soil of volcanic Mt. Zao.</title>
        <authorList>
            <person name="Zheng Y."/>
            <person name="Wang C.M."/>
            <person name="Sakai Y."/>
            <person name="Abe K."/>
            <person name="Yokota A."/>
            <person name="Yabe S."/>
        </authorList>
    </citation>
    <scope>NUCLEOTIDE SEQUENCE [LARGE SCALE GENOMIC DNA]</scope>
    <source>
        <strain evidence="1 2">W12</strain>
    </source>
</reference>
<organism evidence="1 2">
    <name type="scientific">Dictyobacter vulcani</name>
    <dbReference type="NCBI Taxonomy" id="2607529"/>
    <lineage>
        <taxon>Bacteria</taxon>
        <taxon>Bacillati</taxon>
        <taxon>Chloroflexota</taxon>
        <taxon>Ktedonobacteria</taxon>
        <taxon>Ktedonobacterales</taxon>
        <taxon>Dictyobacteraceae</taxon>
        <taxon>Dictyobacter</taxon>
    </lineage>
</organism>
<evidence type="ECO:0000313" key="2">
    <source>
        <dbReference type="Proteomes" id="UP000326912"/>
    </source>
</evidence>
<keyword evidence="2" id="KW-1185">Reference proteome</keyword>
<comment type="caution">
    <text evidence="1">The sequence shown here is derived from an EMBL/GenBank/DDBJ whole genome shotgun (WGS) entry which is preliminary data.</text>
</comment>
<gene>
    <name evidence="1" type="ORF">KDW_19900</name>
</gene>
<dbReference type="EMBL" id="BKZW01000001">
    <property type="protein sequence ID" value="GER87828.1"/>
    <property type="molecule type" value="Genomic_DNA"/>
</dbReference>